<dbReference type="SUPFAM" id="SSF50249">
    <property type="entry name" value="Nucleic acid-binding proteins"/>
    <property type="match status" value="2"/>
</dbReference>
<gene>
    <name evidence="2" type="ORF">BOV88_08360</name>
</gene>
<protein>
    <recommendedName>
        <fullName evidence="1">RNB domain-containing protein</fullName>
    </recommendedName>
</protein>
<dbReference type="GO" id="GO:0000175">
    <property type="term" value="F:3'-5'-RNA exonuclease activity"/>
    <property type="evidence" value="ECO:0007669"/>
    <property type="project" value="TreeGrafter"/>
</dbReference>
<organism evidence="2 3">
    <name type="scientific">Solemya velum gill symbiont</name>
    <dbReference type="NCBI Taxonomy" id="2340"/>
    <lineage>
        <taxon>Bacteria</taxon>
        <taxon>Pseudomonadati</taxon>
        <taxon>Pseudomonadota</taxon>
        <taxon>Gammaproteobacteria</taxon>
        <taxon>sulfur-oxidizing symbionts</taxon>
    </lineage>
</organism>
<evidence type="ECO:0000313" key="3">
    <source>
        <dbReference type="Proteomes" id="UP000190962"/>
    </source>
</evidence>
<feature type="domain" description="RNB" evidence="1">
    <location>
        <begin position="231"/>
        <end position="502"/>
    </location>
</feature>
<dbReference type="InterPro" id="IPR056404">
    <property type="entry name" value="HTH_RNase_II"/>
</dbReference>
<dbReference type="GO" id="GO:0003723">
    <property type="term" value="F:RNA binding"/>
    <property type="evidence" value="ECO:0007669"/>
    <property type="project" value="InterPro"/>
</dbReference>
<comment type="caution">
    <text evidence="2">The sequence shown here is derived from an EMBL/GenBank/DDBJ whole genome shotgun (WGS) entry which is preliminary data.</text>
</comment>
<dbReference type="InterPro" id="IPR001900">
    <property type="entry name" value="RNase_II/R"/>
</dbReference>
<name>A0A1T2KET8_SOVGS</name>
<reference evidence="2 3" key="1">
    <citation type="submission" date="2016-11" db="EMBL/GenBank/DDBJ databases">
        <title>Mixed transmission modes and dynamic genome evolution in an obligate animal-bacterial symbiosis.</title>
        <authorList>
            <person name="Russell S.L."/>
            <person name="Corbett-Detig R.B."/>
            <person name="Cavanaugh C.M."/>
        </authorList>
    </citation>
    <scope>NUCLEOTIDE SEQUENCE [LARGE SCALE GENOMIC DNA]</scope>
    <source>
        <strain evidence="2">MA-KB16</strain>
    </source>
</reference>
<dbReference type="PANTHER" id="PTHR23355:SF42">
    <property type="entry name" value="RIBONUCLEASE II, CHLOROPLASTIC_MITOCHONDRIAL"/>
    <property type="match status" value="1"/>
</dbReference>
<proteinExistence type="predicted"/>
<dbReference type="GO" id="GO:0006402">
    <property type="term" value="P:mRNA catabolic process"/>
    <property type="evidence" value="ECO:0007669"/>
    <property type="project" value="TreeGrafter"/>
</dbReference>
<dbReference type="InterPro" id="IPR036388">
    <property type="entry name" value="WH-like_DNA-bd_sf"/>
</dbReference>
<sequence length="606" mass="67606">MSPVGQKIQTNGLVLYKSRPAVVRAISDKIDIEYDGGSKRVREKDVTPLHPGPVSVLPGGVADAPGLDDARELLLDEALPFEDFADLLYGEFTPASAWGAWQLLNEGLYFSGEADAVKARPAELVEEDIAKRDAKAREKADWEEMLERLKKRQMAESDRPALVEVERVAHAESDKSRILDAIDLSVTPANAHRLLVQIGYWSEEYNPHPRRHGISLDDNLLDFDDPAEPQRTDLRDLIAWAIDDAGSQDPDDAISLDGDRLYVHVADAAAIVQPGSNLDEEARSRGANLYLPDRVIHMLPHAMTQQLGLGLQETSPALSISFIVDDAGELDDIRIETSLVRVTRTSYDAADHELDGNLAGLKVLTDRIAARRLQAGAATLDLPEVNVRVIDDEIVIQPYQRGGSRQLVTEAMLAAGEAVAKYAQEHTIAIPFASQPEPDEVRQPQTMSETFAYRRMFKPSRGTVEPAPHFGLGLPHYTRTTSPLRRYPDLLAHQQLHAWLRGDTLLDESQVSERLSIAESASRLIRKGERLSNQHWKLLYLHRNREWQGEAVVAELDERKMTLIIPQLALEMKQRRVAGLELDQQVRLAVDSINISDLEARFRILG</sequence>
<dbReference type="Gene3D" id="2.40.50.140">
    <property type="entry name" value="Nucleic acid-binding proteins"/>
    <property type="match status" value="1"/>
</dbReference>
<dbReference type="Gene3D" id="1.10.10.10">
    <property type="entry name" value="Winged helix-like DNA-binding domain superfamily/Winged helix DNA-binding domain"/>
    <property type="match status" value="1"/>
</dbReference>
<evidence type="ECO:0000313" key="2">
    <source>
        <dbReference type="EMBL" id="OOY34765.1"/>
    </source>
</evidence>
<dbReference type="AlphaFoldDB" id="A0A1T2KET8"/>
<evidence type="ECO:0000259" key="1">
    <source>
        <dbReference type="SMART" id="SM00955"/>
    </source>
</evidence>
<dbReference type="Pfam" id="PF23161">
    <property type="entry name" value="HTH_RNase_II"/>
    <property type="match status" value="1"/>
</dbReference>
<dbReference type="GO" id="GO:0000932">
    <property type="term" value="C:P-body"/>
    <property type="evidence" value="ECO:0007669"/>
    <property type="project" value="TreeGrafter"/>
</dbReference>
<dbReference type="InterPro" id="IPR050180">
    <property type="entry name" value="RNR_Ribonuclease"/>
</dbReference>
<dbReference type="InterPro" id="IPR012340">
    <property type="entry name" value="NA-bd_OB-fold"/>
</dbReference>
<dbReference type="Proteomes" id="UP000190962">
    <property type="component" value="Unassembled WGS sequence"/>
</dbReference>
<dbReference type="SMART" id="SM00955">
    <property type="entry name" value="RNB"/>
    <property type="match status" value="1"/>
</dbReference>
<dbReference type="Pfam" id="PF00773">
    <property type="entry name" value="RNB"/>
    <property type="match status" value="1"/>
</dbReference>
<dbReference type="EMBL" id="MPNX01000011">
    <property type="protein sequence ID" value="OOY34765.1"/>
    <property type="molecule type" value="Genomic_DNA"/>
</dbReference>
<accession>A0A1T2KET8</accession>
<dbReference type="PANTHER" id="PTHR23355">
    <property type="entry name" value="RIBONUCLEASE"/>
    <property type="match status" value="1"/>
</dbReference>